<dbReference type="PANTHER" id="PTHR21310:SF15">
    <property type="entry name" value="AMINOGLYCOSIDE PHOSPHOTRANSFERASE DOMAIN-CONTAINING PROTEIN"/>
    <property type="match status" value="1"/>
</dbReference>
<evidence type="ECO:0000313" key="3">
    <source>
        <dbReference type="Proteomes" id="UP000655044"/>
    </source>
</evidence>
<dbReference type="Gene3D" id="3.90.1200.10">
    <property type="match status" value="1"/>
</dbReference>
<dbReference type="EMBL" id="BOOI01000031">
    <property type="protein sequence ID" value="GIH85051.1"/>
    <property type="molecule type" value="Genomic_DNA"/>
</dbReference>
<protein>
    <submittedName>
        <fullName evidence="2">Aminoglycoside phosphotransferase</fullName>
    </submittedName>
</protein>
<proteinExistence type="predicted"/>
<dbReference type="InterPro" id="IPR002575">
    <property type="entry name" value="Aminoglycoside_PTrfase"/>
</dbReference>
<dbReference type="RefSeq" id="WP_203863370.1">
    <property type="nucleotide sequence ID" value="NZ_BMQP01000011.1"/>
</dbReference>
<organism evidence="2 3">
    <name type="scientific">Planobispora rosea</name>
    <dbReference type="NCBI Taxonomy" id="35762"/>
    <lineage>
        <taxon>Bacteria</taxon>
        <taxon>Bacillati</taxon>
        <taxon>Actinomycetota</taxon>
        <taxon>Actinomycetes</taxon>
        <taxon>Streptosporangiales</taxon>
        <taxon>Streptosporangiaceae</taxon>
        <taxon>Planobispora</taxon>
    </lineage>
</organism>
<accession>A0A8J3WEK5</accession>
<evidence type="ECO:0000259" key="1">
    <source>
        <dbReference type="Pfam" id="PF01636"/>
    </source>
</evidence>
<dbReference type="Gene3D" id="3.30.200.20">
    <property type="entry name" value="Phosphorylase Kinase, domain 1"/>
    <property type="match status" value="1"/>
</dbReference>
<reference evidence="2" key="1">
    <citation type="submission" date="2021-01" db="EMBL/GenBank/DDBJ databases">
        <title>Whole genome shotgun sequence of Planobispora rosea NBRC 15558.</title>
        <authorList>
            <person name="Komaki H."/>
            <person name="Tamura T."/>
        </authorList>
    </citation>
    <scope>NUCLEOTIDE SEQUENCE</scope>
    <source>
        <strain evidence="2">NBRC 15558</strain>
    </source>
</reference>
<dbReference type="InterPro" id="IPR011009">
    <property type="entry name" value="Kinase-like_dom_sf"/>
</dbReference>
<name>A0A8J3WEK5_PLARO</name>
<dbReference type="Proteomes" id="UP000655044">
    <property type="component" value="Unassembled WGS sequence"/>
</dbReference>
<feature type="domain" description="Aminoglycoside phosphotransferase" evidence="1">
    <location>
        <begin position="22"/>
        <end position="250"/>
    </location>
</feature>
<dbReference type="InterPro" id="IPR051678">
    <property type="entry name" value="AGP_Transferase"/>
</dbReference>
<evidence type="ECO:0000313" key="2">
    <source>
        <dbReference type="EMBL" id="GIH85051.1"/>
    </source>
</evidence>
<gene>
    <name evidence="2" type="ORF">Pro02_34590</name>
</gene>
<comment type="caution">
    <text evidence="2">The sequence shown here is derived from an EMBL/GenBank/DDBJ whole genome shotgun (WGS) entry which is preliminary data.</text>
</comment>
<dbReference type="PANTHER" id="PTHR21310">
    <property type="entry name" value="AMINOGLYCOSIDE PHOSPHOTRANSFERASE-RELATED-RELATED"/>
    <property type="match status" value="1"/>
</dbReference>
<dbReference type="SUPFAM" id="SSF56112">
    <property type="entry name" value="Protein kinase-like (PK-like)"/>
    <property type="match status" value="1"/>
</dbReference>
<dbReference type="AlphaFoldDB" id="A0A8J3WEK5"/>
<sequence length="288" mass="31790">MIDAIGALLRRHLPGYEIGSAVRLGEGWDNVAYEVNGELIVRWSKEEDPLLRAEAVRREAELLGAVVRLSPLPVPEPVFADAEAGVMAYPKLPGLPMSERPVADPARLAPVLGAFLGSLHRAPVAEMEKLAERDFRAAEEWLREAREDYREIAELVSPAARRTVEDFLGRTPPAAGPRTLVFCHNDLGDEHVLVDPRTDAVTGVIDWTDAAIADPAYDFALIHRDLGPEILDLTLGCYEGRWDGADRERALFYARCTLLEDIAYGVRTGSRHYTETGLARLDITFAPA</sequence>
<dbReference type="Pfam" id="PF01636">
    <property type="entry name" value="APH"/>
    <property type="match status" value="1"/>
</dbReference>
<keyword evidence="3" id="KW-1185">Reference proteome</keyword>